<dbReference type="AlphaFoldDB" id="A0A8K0V0T1"/>
<feature type="region of interest" description="Disordered" evidence="1">
    <location>
        <begin position="515"/>
        <end position="548"/>
    </location>
</feature>
<feature type="compositionally biased region" description="Low complexity" evidence="1">
    <location>
        <begin position="385"/>
        <end position="396"/>
    </location>
</feature>
<comment type="caution">
    <text evidence="2">The sequence shown here is derived from an EMBL/GenBank/DDBJ whole genome shotgun (WGS) entry which is preliminary data.</text>
</comment>
<gene>
    <name evidence="2" type="ORF">BXZ70DRAFT_36400</name>
</gene>
<name>A0A8K0V0T1_9AGAR</name>
<protein>
    <submittedName>
        <fullName evidence="2">Uncharacterized protein</fullName>
    </submittedName>
</protein>
<feature type="compositionally biased region" description="Basic residues" evidence="1">
    <location>
        <begin position="13"/>
        <end position="24"/>
    </location>
</feature>
<keyword evidence="3" id="KW-1185">Reference proteome</keyword>
<sequence length="548" mass="60748">MQRVPPSDSSHPSHSRQKHHRQYAHRPPPPSPPAFLTLPSYSRHTREQLLKALEILGPLGTPLPPQLPSPPASRQNSPPSAGPKRKLDADAEQSQNKKPRTTLAPDPPRRKPPPPEPQPDSSSHSRPPAPNLRSDPSEDGELREEPTTVVRDPIAVLENNVPVRRPRRGRAPPSHTYHDQLHDKYHALGRLLKYSGDTRLWSTYPPRDPGYRPLLNPPHPESPYHKFGNIIGRLELIDALICFAYSLWNKDYGRRCCHGPSWGTIESFLSYSKHKWEQVQDSADEREKAFIGLIWMLEAFIHGRKFTYSAKVIDKENDALYTELRAIWRAELEREEAKAAREANSSPNMLPSPESIAGSSSANSTPINRSDGTPSTAARNPSKPSTQQQSASAAAARQNEIPPSHIKVSVDGKFIVARKSQSGGLNAAHWCMDNAQRFLTLPVMAKHFPRTFSRMVYSTLSATDEHEPDIEDEEGELFWPGQLVTGEGIGWVCTMGKAMVKEFGKTYHYLGMDGVIPKPDPVETPSSAGPPAAPTGAESSSSSAPVQR</sequence>
<dbReference type="Proteomes" id="UP000813824">
    <property type="component" value="Unassembled WGS sequence"/>
</dbReference>
<feature type="region of interest" description="Disordered" evidence="1">
    <location>
        <begin position="1"/>
        <end position="178"/>
    </location>
</feature>
<feature type="compositionally biased region" description="Low complexity" evidence="1">
    <location>
        <begin position="1"/>
        <end position="12"/>
    </location>
</feature>
<organism evidence="2 3">
    <name type="scientific">Cristinia sonorae</name>
    <dbReference type="NCBI Taxonomy" id="1940300"/>
    <lineage>
        <taxon>Eukaryota</taxon>
        <taxon>Fungi</taxon>
        <taxon>Dikarya</taxon>
        <taxon>Basidiomycota</taxon>
        <taxon>Agaricomycotina</taxon>
        <taxon>Agaricomycetes</taxon>
        <taxon>Agaricomycetidae</taxon>
        <taxon>Agaricales</taxon>
        <taxon>Pleurotineae</taxon>
        <taxon>Stephanosporaceae</taxon>
        <taxon>Cristinia</taxon>
    </lineage>
</organism>
<feature type="compositionally biased region" description="Polar residues" evidence="1">
    <location>
        <begin position="357"/>
        <end position="384"/>
    </location>
</feature>
<evidence type="ECO:0000313" key="2">
    <source>
        <dbReference type="EMBL" id="KAH8108097.1"/>
    </source>
</evidence>
<feature type="compositionally biased region" description="Low complexity" evidence="1">
    <location>
        <begin position="523"/>
        <end position="548"/>
    </location>
</feature>
<evidence type="ECO:0000313" key="3">
    <source>
        <dbReference type="Proteomes" id="UP000813824"/>
    </source>
</evidence>
<feature type="compositionally biased region" description="Pro residues" evidence="1">
    <location>
        <begin position="61"/>
        <end position="71"/>
    </location>
</feature>
<dbReference type="OrthoDB" id="3238644at2759"/>
<dbReference type="PANTHER" id="PTHR48125">
    <property type="entry name" value="LP07818P1"/>
    <property type="match status" value="1"/>
</dbReference>
<evidence type="ECO:0000256" key="1">
    <source>
        <dbReference type="SAM" id="MobiDB-lite"/>
    </source>
</evidence>
<dbReference type="PANTHER" id="PTHR48125:SF10">
    <property type="entry name" value="OS12G0136300 PROTEIN"/>
    <property type="match status" value="1"/>
</dbReference>
<reference evidence="2" key="1">
    <citation type="journal article" date="2021" name="New Phytol.">
        <title>Evolutionary innovations through gain and loss of genes in the ectomycorrhizal Boletales.</title>
        <authorList>
            <person name="Wu G."/>
            <person name="Miyauchi S."/>
            <person name="Morin E."/>
            <person name="Kuo A."/>
            <person name="Drula E."/>
            <person name="Varga T."/>
            <person name="Kohler A."/>
            <person name="Feng B."/>
            <person name="Cao Y."/>
            <person name="Lipzen A."/>
            <person name="Daum C."/>
            <person name="Hundley H."/>
            <person name="Pangilinan J."/>
            <person name="Johnson J."/>
            <person name="Barry K."/>
            <person name="LaButti K."/>
            <person name="Ng V."/>
            <person name="Ahrendt S."/>
            <person name="Min B."/>
            <person name="Choi I.G."/>
            <person name="Park H."/>
            <person name="Plett J.M."/>
            <person name="Magnuson J."/>
            <person name="Spatafora J.W."/>
            <person name="Nagy L.G."/>
            <person name="Henrissat B."/>
            <person name="Grigoriev I.V."/>
            <person name="Yang Z.L."/>
            <person name="Xu J."/>
            <person name="Martin F.M."/>
        </authorList>
    </citation>
    <scope>NUCLEOTIDE SEQUENCE</scope>
    <source>
        <strain evidence="2">KKN 215</strain>
    </source>
</reference>
<accession>A0A8K0V0T1</accession>
<dbReference type="EMBL" id="JAEVFJ010000001">
    <property type="protein sequence ID" value="KAH8108097.1"/>
    <property type="molecule type" value="Genomic_DNA"/>
</dbReference>
<proteinExistence type="predicted"/>
<feature type="region of interest" description="Disordered" evidence="1">
    <location>
        <begin position="338"/>
        <end position="403"/>
    </location>
</feature>